<dbReference type="SMR" id="Q8GTM5"/>
<evidence type="ECO:0000256" key="1">
    <source>
        <dbReference type="ARBA" id="ARBA00009861"/>
    </source>
</evidence>
<sequence>MEKIEVSIISKHTIKPSTSSSPLQPYKLTLLDQLTPPSYVPMVFFYPITGPAVFNLQTLADLRHALSETLTLYYPLSGRVKNNLYIDDFEEGVPYLEARVNCDMNDFLRLPKIECLNEFVPIKPFSMEAISDERYPLLGVQVNIFNSGIAIGVSVSHKLIDGRTSDCFLKSWCAVFRGSRDKIIHPNLSQAALLFPPRDDLPEKYARQMEGLWFVGKKVATRRFVFGAKAISVIQDEAKSESVPKPSRVQAVTSFLWKHLIATSRALTSGTTSTRLSIATQVVNIRSRRNMETVWDNAIGNLIWFAPAILELSHTTLEISDLKLCDLVNLLNGSVKQCNGDYFETFMGKEGYGSMCEYLDFQRTMSSMEPAPEIYLFTSWTNFFNQLDFGWGRTSWIGVAGKIESAFCNLTTLVPTPCDTGIEAWVNLEEEKMAMLEQDPQFLALASPKTLISRY</sequence>
<dbReference type="EMBL" id="AF193790">
    <property type="protein sequence ID" value="AAN07090.1"/>
    <property type="molecule type" value="mRNA"/>
</dbReference>
<evidence type="ECO:0000313" key="4">
    <source>
        <dbReference type="EMBL" id="AAN07090.1"/>
    </source>
</evidence>
<dbReference type="GO" id="GO:0016746">
    <property type="term" value="F:acyltransferase activity"/>
    <property type="evidence" value="ECO:0007669"/>
    <property type="project" value="UniProtKB-KW"/>
</dbReference>
<organism evidence="4">
    <name type="scientific">Fragaria vesca</name>
    <name type="common">Woodland strawberry</name>
    <name type="synonym">Potentilla vesca</name>
    <dbReference type="NCBI Taxonomy" id="57918"/>
    <lineage>
        <taxon>Eukaryota</taxon>
        <taxon>Viridiplantae</taxon>
        <taxon>Streptophyta</taxon>
        <taxon>Embryophyta</taxon>
        <taxon>Tracheophyta</taxon>
        <taxon>Spermatophyta</taxon>
        <taxon>Magnoliopsida</taxon>
        <taxon>eudicotyledons</taxon>
        <taxon>Gunneridae</taxon>
        <taxon>Pentapetalae</taxon>
        <taxon>rosids</taxon>
        <taxon>fabids</taxon>
        <taxon>Rosales</taxon>
        <taxon>Rosaceae</taxon>
        <taxon>Rosoideae</taxon>
        <taxon>Potentilleae</taxon>
        <taxon>Fragariinae</taxon>
        <taxon>Fragaria</taxon>
    </lineage>
</organism>
<protein>
    <submittedName>
        <fullName evidence="4">Alcohol acyltransferase</fullName>
    </submittedName>
</protein>
<evidence type="ECO:0000256" key="3">
    <source>
        <dbReference type="ARBA" id="ARBA00023315"/>
    </source>
</evidence>
<dbReference type="InterPro" id="IPR023213">
    <property type="entry name" value="CAT-like_dom_sf"/>
</dbReference>
<dbReference type="Gene3D" id="3.30.559.10">
    <property type="entry name" value="Chloramphenicol acetyltransferase-like domain"/>
    <property type="match status" value="2"/>
</dbReference>
<dbReference type="PANTHER" id="PTHR31623">
    <property type="entry name" value="F21J9.9"/>
    <property type="match status" value="1"/>
</dbReference>
<proteinExistence type="evidence at transcript level"/>
<keyword evidence="3 4" id="KW-0012">Acyltransferase</keyword>
<keyword evidence="2 4" id="KW-0808">Transferase</keyword>
<reference evidence="4" key="1">
    <citation type="submission" date="1999-10" db="EMBL/GenBank/DDBJ databases">
        <title>An Alcohol Acyltransferase Catalyses Formation of An Array of Volatile Esters In Ripening Strawberry (Fragaria ananassa) Fruits.</title>
        <authorList>
            <person name="Aharoni A."/>
            <person name="Ric De Vos C.H."/>
            <person name="Bouwmeester H.J."/>
            <person name="Blaas J."/>
            <person name="Zhungkui S."/>
            <person name="Huerta M.A."/>
            <person name="Verhoeven H.A."/>
            <person name="van Tunen A.J."/>
            <person name="OConnell A.P."/>
        </authorList>
    </citation>
    <scope>NUCLEOTIDE SEQUENCE</scope>
    <source>
        <tissue evidence="4">Ripe fruit</tissue>
    </source>
</reference>
<name>Q8GTM5_FRAVE</name>
<comment type="similarity">
    <text evidence="1">Belongs to the plant acyltransferase family.</text>
</comment>
<accession>Q8GTM5</accession>
<dbReference type="GeneID" id="101308415"/>
<dbReference type="RefSeq" id="NP_001295454.1">
    <property type="nucleotide sequence ID" value="NM_001308525.1"/>
</dbReference>
<dbReference type="Pfam" id="PF02458">
    <property type="entry name" value="Transferase"/>
    <property type="match status" value="1"/>
</dbReference>
<dbReference type="PANTHER" id="PTHR31623:SF20">
    <property type="entry name" value="VINORINE SYNTHASE-LIKE"/>
    <property type="match status" value="1"/>
</dbReference>
<evidence type="ECO:0000256" key="2">
    <source>
        <dbReference type="ARBA" id="ARBA00022679"/>
    </source>
</evidence>
<dbReference type="AlphaFoldDB" id="Q8GTM5"/>